<keyword evidence="7 10" id="KW-0326">Glycosidase</keyword>
<dbReference type="SUPFAM" id="SSF51445">
    <property type="entry name" value="(Trans)glycosidases"/>
    <property type="match status" value="1"/>
</dbReference>
<dbReference type="GO" id="GO:0030246">
    <property type="term" value="F:carbohydrate binding"/>
    <property type="evidence" value="ECO:0007669"/>
    <property type="project" value="InterPro"/>
</dbReference>
<evidence type="ECO:0000256" key="4">
    <source>
        <dbReference type="ARBA" id="ARBA00022801"/>
    </source>
</evidence>
<evidence type="ECO:0000256" key="8">
    <source>
        <dbReference type="ARBA" id="ARBA00030474"/>
    </source>
</evidence>
<dbReference type="SMART" id="SM00495">
    <property type="entry name" value="ChtBD3"/>
    <property type="match status" value="1"/>
</dbReference>
<dbReference type="GO" id="GO:0004436">
    <property type="term" value="F:phosphatidylinositol diacylglycerol-lyase activity"/>
    <property type="evidence" value="ECO:0007669"/>
    <property type="project" value="UniProtKB-EC"/>
</dbReference>
<dbReference type="PROSITE" id="PS51910">
    <property type="entry name" value="GH18_2"/>
    <property type="match status" value="1"/>
</dbReference>
<dbReference type="Gene3D" id="3.20.20.190">
    <property type="entry name" value="Phosphatidylinositol (PI) phosphodiesterase"/>
    <property type="match status" value="1"/>
</dbReference>
<dbReference type="GO" id="GO:0005576">
    <property type="term" value="C:extracellular region"/>
    <property type="evidence" value="ECO:0007669"/>
    <property type="project" value="InterPro"/>
</dbReference>
<dbReference type="InterPro" id="IPR036573">
    <property type="entry name" value="CBM_sf_5/12"/>
</dbReference>
<evidence type="ECO:0000256" key="5">
    <source>
        <dbReference type="ARBA" id="ARBA00023024"/>
    </source>
</evidence>
<dbReference type="Pfam" id="PF00704">
    <property type="entry name" value="Glyco_hydro_18"/>
    <property type="match status" value="1"/>
</dbReference>
<dbReference type="GO" id="GO:0008061">
    <property type="term" value="F:chitin binding"/>
    <property type="evidence" value="ECO:0007669"/>
    <property type="project" value="InterPro"/>
</dbReference>
<evidence type="ECO:0000256" key="10">
    <source>
        <dbReference type="RuleBase" id="RU000489"/>
    </source>
</evidence>
<dbReference type="GO" id="GO:0006629">
    <property type="term" value="P:lipid metabolic process"/>
    <property type="evidence" value="ECO:0007669"/>
    <property type="project" value="InterPro"/>
</dbReference>
<keyword evidence="5" id="KW-0624">Polysaccharide degradation</keyword>
<keyword evidence="5" id="KW-0146">Chitin degradation</keyword>
<dbReference type="AlphaFoldDB" id="A0A3N9XQJ5"/>
<dbReference type="InterPro" id="IPR000909">
    <property type="entry name" value="PLipase_C_PInositol-sp_X_dom"/>
</dbReference>
<keyword evidence="6" id="KW-0119">Carbohydrate metabolism</keyword>
<dbReference type="InterPro" id="IPR009470">
    <property type="entry name" value="Chi_C"/>
</dbReference>
<keyword evidence="4 10" id="KW-0378">Hydrolase</keyword>
<reference evidence="13 14" key="1">
    <citation type="submission" date="2018-04" db="EMBL/GenBank/DDBJ databases">
        <title>Micromonosporas from Atacama Desert.</title>
        <authorList>
            <person name="Carro L."/>
            <person name="Klenk H.-P."/>
            <person name="Goodfellow M."/>
        </authorList>
    </citation>
    <scope>NUCLEOTIDE SEQUENCE [LARGE SCALE GENOMIC DNA]</scope>
    <source>
        <strain evidence="13 14">LB19</strain>
    </source>
</reference>
<evidence type="ECO:0000313" key="13">
    <source>
        <dbReference type="EMBL" id="RQX15408.1"/>
    </source>
</evidence>
<dbReference type="InterPro" id="IPR011583">
    <property type="entry name" value="Chitinase_II/V-like_cat"/>
</dbReference>
<dbReference type="InterPro" id="IPR001223">
    <property type="entry name" value="Glyco_hydro18_cat"/>
</dbReference>
<dbReference type="Gene3D" id="3.20.20.80">
    <property type="entry name" value="Glycosidases"/>
    <property type="match status" value="1"/>
</dbReference>
<dbReference type="PANTHER" id="PTHR11177:SF308">
    <property type="entry name" value="CHITINASE A"/>
    <property type="match status" value="1"/>
</dbReference>
<feature type="domain" description="GH18" evidence="12">
    <location>
        <begin position="530"/>
        <end position="1001"/>
    </location>
</feature>
<dbReference type="InterPro" id="IPR029070">
    <property type="entry name" value="Chitinase_insertion_sf"/>
</dbReference>
<dbReference type="Gene3D" id="3.10.50.10">
    <property type="match status" value="1"/>
</dbReference>
<dbReference type="CDD" id="cd12215">
    <property type="entry name" value="ChiC_BD"/>
    <property type="match status" value="1"/>
</dbReference>
<dbReference type="PANTHER" id="PTHR11177">
    <property type="entry name" value="CHITINASE"/>
    <property type="match status" value="1"/>
</dbReference>
<dbReference type="GO" id="GO:0006032">
    <property type="term" value="P:chitin catabolic process"/>
    <property type="evidence" value="ECO:0007669"/>
    <property type="project" value="UniProtKB-KW"/>
</dbReference>
<dbReference type="InterPro" id="IPR003610">
    <property type="entry name" value="CBM5/12"/>
</dbReference>
<evidence type="ECO:0000313" key="14">
    <source>
        <dbReference type="Proteomes" id="UP000278981"/>
    </source>
</evidence>
<dbReference type="SMART" id="SM00636">
    <property type="entry name" value="Glyco_18"/>
    <property type="match status" value="1"/>
</dbReference>
<dbReference type="CDD" id="cd08586">
    <property type="entry name" value="PI-PLCc_BcPLC_like"/>
    <property type="match status" value="1"/>
</dbReference>
<organism evidence="13 14">
    <name type="scientific">Micromonospora ureilytica</name>
    <dbReference type="NCBI Taxonomy" id="709868"/>
    <lineage>
        <taxon>Bacteria</taxon>
        <taxon>Bacillati</taxon>
        <taxon>Actinomycetota</taxon>
        <taxon>Actinomycetes</taxon>
        <taxon>Micromonosporales</taxon>
        <taxon>Micromonosporaceae</taxon>
        <taxon>Micromonospora</taxon>
    </lineage>
</organism>
<evidence type="ECO:0000256" key="9">
    <source>
        <dbReference type="ARBA" id="ARBA00030782"/>
    </source>
</evidence>
<dbReference type="Gene3D" id="2.10.10.20">
    <property type="entry name" value="Carbohydrate-binding module superfamily 5/12"/>
    <property type="match status" value="1"/>
</dbReference>
<feature type="region of interest" description="Disordered" evidence="11">
    <location>
        <begin position="460"/>
        <end position="503"/>
    </location>
</feature>
<evidence type="ECO:0000256" key="3">
    <source>
        <dbReference type="ARBA" id="ARBA00019758"/>
    </source>
</evidence>
<dbReference type="InterPro" id="IPR050314">
    <property type="entry name" value="Glycosyl_Hydrlase_18"/>
</dbReference>
<evidence type="ECO:0000256" key="1">
    <source>
        <dbReference type="ARBA" id="ARBA00001316"/>
    </source>
</evidence>
<gene>
    <name evidence="13" type="ORF">DDE19_20060</name>
</gene>
<dbReference type="GO" id="GO:0004553">
    <property type="term" value="F:hydrolase activity, hydrolyzing O-glycosyl compounds"/>
    <property type="evidence" value="ECO:0007669"/>
    <property type="project" value="InterPro"/>
</dbReference>
<dbReference type="EC" id="4.6.1.13" evidence="2"/>
<dbReference type="SMART" id="SM00148">
    <property type="entry name" value="PLCXc"/>
    <property type="match status" value="1"/>
</dbReference>
<dbReference type="PROSITE" id="PS01095">
    <property type="entry name" value="GH18_1"/>
    <property type="match status" value="1"/>
</dbReference>
<dbReference type="SUPFAM" id="SSF51695">
    <property type="entry name" value="PLC-like phosphodiesterases"/>
    <property type="match status" value="1"/>
</dbReference>
<dbReference type="PROSITE" id="PS50007">
    <property type="entry name" value="PIPLC_X_DOMAIN"/>
    <property type="match status" value="1"/>
</dbReference>
<comment type="catalytic activity">
    <reaction evidence="1">
        <text>a 1,2-diacyl-sn-glycero-3-phospho-(1D-myo-inositol) = 1D-myo-inositol 1,2-cyclic phosphate + a 1,2-diacyl-sn-glycerol</text>
        <dbReference type="Rhea" id="RHEA:17093"/>
        <dbReference type="ChEBI" id="CHEBI:17815"/>
        <dbReference type="ChEBI" id="CHEBI:57880"/>
        <dbReference type="ChEBI" id="CHEBI:58484"/>
        <dbReference type="EC" id="4.6.1.13"/>
    </reaction>
</comment>
<dbReference type="EMBL" id="QDGB01000280">
    <property type="protein sequence ID" value="RQX15408.1"/>
    <property type="molecule type" value="Genomic_DNA"/>
</dbReference>
<sequence>MSRRVAAPRLRVVPSMRARTRDHACRRSAMPTTHSASAPPGPAKKPILRWPRRFRQPRPVIALLVTTLVVTTATAVAGPATPAFANDHYGSIGSAAEANRDWMSRVSDDASLADLSIPGTHDTLALCGHSASQNGSDCEYISTSLTQTQERLGYSAETLATQLSAGIRSIDIRVRVDQGDAGLTFTVHHGVYYQWANFTDVLTKIETFLRANPTETVLLNLKAECLADGTSCADAEGYGSTEWRRKVFDSYLTGRYHTGNGDETRQGRAWNSLFWSDSVDGVEQTTTPTLGAVRGKIVLLGFRGPAGGIYGGYGIGQLYPAGGSYDGYVQDDYRVPLVLDIDDKWERVRTQLRKTNGVWDANRGEQTRHDHEPGALYMNYTSGTGDFAHPYTVAGGTPGATGVNEFLIQCLRGSNDRCPEFYPNRAGNFGGRETMDRLGIVMMDFPGGKLIDEIVARNPAGRAGGSRNGGAGDPMEAHPGGDNGGTRPTVPTDHAQCRPDGMIPTAGVTTPYCRVYQGDGREWLGQGRSRRVIGYFNGSRTGADGKPSYLVKNMPWSKLTHINYAFARVENNRISVGADGPNNPATGMTWNVPGTEMDQSLPYRGHFNLLTTYKRLHPRVKTLISVGGWAESRGFYGMTTNADGTTNQAGINTFSDSVVDFLGRYGFDGVDIDFEYPTVLDDTGNPNDWGDARSRRKGLPTSYTALMKTLREKLDRASATNGRYHLLTSATSASGYLVRGMENQKALRYQDYTNLMAYDYHGSWNEVVGPNAALHDDGKDPELSDLYSTPEYQKIGYFNTDWAFHHLRGAMQAGRINIGIPYYTRGWRNVTGGSNGMWGRSVGSNCQPGTGLVRPCGGGALGIDNIWHDLDANGQEVGAGVNPMWHAKNLERDLTPRYAKSVGLTPDSDPSDRRTGTYDRHWDATTRTAWLWNPEKKTYLSIQDTEGLDHVIDYVNRKGAGGVMMWELSGDYECPAEASTDNPCVMGHTLTSRLHERLQGAAAYGDSRGAGSSVQRPALALDVTVDLIRYPTDTASLWPLTPTVRISNNTGVTIGGGRDNVISFDLPTSTPPLIKDGNWQTSAQGGRWQVQAGHTGPNVGTGLSGAFHRVSLTLDYCQIIPAGQSLDVPIIYYIPATGPVNTTLKLGSTTFSSVPEQNRGAARVIPATGGCSAPAWDASKVYNPATQSVENISVKYAGKVWQAKWWTQGNVPGTGANPDLEPWRLIGPAS</sequence>
<proteinExistence type="predicted"/>
<accession>A0A3N9XQJ5</accession>
<dbReference type="GO" id="GO:0008081">
    <property type="term" value="F:phosphoric diester hydrolase activity"/>
    <property type="evidence" value="ECO:0007669"/>
    <property type="project" value="InterPro"/>
</dbReference>
<name>A0A3N9XQJ5_9ACTN</name>
<dbReference type="SUPFAM" id="SSF51055">
    <property type="entry name" value="Carbohydrate binding domain"/>
    <property type="match status" value="1"/>
</dbReference>
<dbReference type="SUPFAM" id="SSF54556">
    <property type="entry name" value="Chitinase insertion domain"/>
    <property type="match status" value="1"/>
</dbReference>
<evidence type="ECO:0000256" key="6">
    <source>
        <dbReference type="ARBA" id="ARBA00023277"/>
    </source>
</evidence>
<dbReference type="InterPro" id="IPR001579">
    <property type="entry name" value="Glyco_hydro_18_chit_AS"/>
</dbReference>
<feature type="compositionally biased region" description="Gly residues" evidence="11">
    <location>
        <begin position="462"/>
        <end position="472"/>
    </location>
</feature>
<evidence type="ECO:0000256" key="2">
    <source>
        <dbReference type="ARBA" id="ARBA00012581"/>
    </source>
</evidence>
<comment type="caution">
    <text evidence="13">The sequence shown here is derived from an EMBL/GenBank/DDBJ whole genome shotgun (WGS) entry which is preliminary data.</text>
</comment>
<dbReference type="InterPro" id="IPR017946">
    <property type="entry name" value="PLC-like_Pdiesterase_TIM-brl"/>
</dbReference>
<dbReference type="Proteomes" id="UP000278981">
    <property type="component" value="Unassembled WGS sequence"/>
</dbReference>
<dbReference type="Pfam" id="PF00388">
    <property type="entry name" value="PI-PLC-X"/>
    <property type="match status" value="1"/>
</dbReference>
<dbReference type="GO" id="GO:0005975">
    <property type="term" value="P:carbohydrate metabolic process"/>
    <property type="evidence" value="ECO:0007669"/>
    <property type="project" value="InterPro"/>
</dbReference>
<feature type="region of interest" description="Disordered" evidence="11">
    <location>
        <begin position="18"/>
        <end position="47"/>
    </location>
</feature>
<protein>
    <recommendedName>
        <fullName evidence="3">1-phosphatidylinositol phosphodiesterase</fullName>
        <ecNumber evidence="2">4.6.1.13</ecNumber>
    </recommendedName>
    <alternativeName>
        <fullName evidence="8">Phosphatidylinositol diacylglycerol-lyase</fullName>
    </alternativeName>
    <alternativeName>
        <fullName evidence="9">Phosphatidylinositol-specific phospholipase C</fullName>
    </alternativeName>
</protein>
<evidence type="ECO:0000259" key="12">
    <source>
        <dbReference type="PROSITE" id="PS51910"/>
    </source>
</evidence>
<evidence type="ECO:0000256" key="11">
    <source>
        <dbReference type="SAM" id="MobiDB-lite"/>
    </source>
</evidence>
<dbReference type="InterPro" id="IPR017853">
    <property type="entry name" value="GH"/>
</dbReference>
<dbReference type="OrthoDB" id="9775889at2"/>
<dbReference type="Pfam" id="PF06483">
    <property type="entry name" value="ChiC"/>
    <property type="match status" value="1"/>
</dbReference>
<evidence type="ECO:0000256" key="7">
    <source>
        <dbReference type="ARBA" id="ARBA00023295"/>
    </source>
</evidence>